<dbReference type="RefSeq" id="WP_269884614.1">
    <property type="nucleotide sequence ID" value="NZ_JAQAGZ010000021.1"/>
</dbReference>
<evidence type="ECO:0000313" key="5">
    <source>
        <dbReference type="EMBL" id="MCZ8516082.1"/>
    </source>
</evidence>
<evidence type="ECO:0000256" key="1">
    <source>
        <dbReference type="ARBA" id="ARBA00023015"/>
    </source>
</evidence>
<sequence>MRKSVTILDIAKVVNVSPATVSRVLSNSNYPVSAELRRKIKSAAKELNYTPNLLGRQLKTNNSMTIGIIIPSISNPFYSSIVLGVEEIARANSYQVLLCNSHQNVNLEKQFLQTMLEKQVKGVIISSISAEKNFLRQFSDKGICVISIDQHREGEDIYQINYDYRKGGFMAANHFVECGHTKIAFVTAPLDRPSRIHMFRGFRDALRESRILFKDCYLQISETQESTNYNSNFEFDNGKRLARQLMELSERPTAVLACNDLTALGFIYELNLLGIRVPDDVSVIGFDNIDFSNISMPPLTTVDHPKYEMGKFSCSMLFQVLNGENVNVTEIVLQPKLVIRSSVRVL</sequence>
<dbReference type="Gene3D" id="3.40.50.2300">
    <property type="match status" value="2"/>
</dbReference>
<dbReference type="CDD" id="cd01392">
    <property type="entry name" value="HTH_LacI"/>
    <property type="match status" value="1"/>
</dbReference>
<dbReference type="PANTHER" id="PTHR30146:SF154">
    <property type="entry name" value="TRANSCRIPTION REGULATOR, MEMBER OF GALR FAMILY"/>
    <property type="match status" value="1"/>
</dbReference>
<name>A0ABT4QH12_9BACL</name>
<dbReference type="PROSITE" id="PS50932">
    <property type="entry name" value="HTH_LACI_2"/>
    <property type="match status" value="1"/>
</dbReference>
<dbReference type="SMART" id="SM00354">
    <property type="entry name" value="HTH_LACI"/>
    <property type="match status" value="1"/>
</dbReference>
<dbReference type="InterPro" id="IPR010982">
    <property type="entry name" value="Lambda_DNA-bd_dom_sf"/>
</dbReference>
<dbReference type="InterPro" id="IPR046335">
    <property type="entry name" value="LacI/GalR-like_sensor"/>
</dbReference>
<dbReference type="SUPFAM" id="SSF53822">
    <property type="entry name" value="Periplasmic binding protein-like I"/>
    <property type="match status" value="1"/>
</dbReference>
<dbReference type="SUPFAM" id="SSF47413">
    <property type="entry name" value="lambda repressor-like DNA-binding domains"/>
    <property type="match status" value="1"/>
</dbReference>
<dbReference type="InterPro" id="IPR000843">
    <property type="entry name" value="HTH_LacI"/>
</dbReference>
<organism evidence="5 6">
    <name type="scientific">Paenibacillus gyeongsangnamensis</name>
    <dbReference type="NCBI Taxonomy" id="3388067"/>
    <lineage>
        <taxon>Bacteria</taxon>
        <taxon>Bacillati</taxon>
        <taxon>Bacillota</taxon>
        <taxon>Bacilli</taxon>
        <taxon>Bacillales</taxon>
        <taxon>Paenibacillaceae</taxon>
        <taxon>Paenibacillus</taxon>
    </lineage>
</organism>
<comment type="caution">
    <text evidence="5">The sequence shown here is derived from an EMBL/GenBank/DDBJ whole genome shotgun (WGS) entry which is preliminary data.</text>
</comment>
<evidence type="ECO:0000256" key="2">
    <source>
        <dbReference type="ARBA" id="ARBA00023125"/>
    </source>
</evidence>
<feature type="domain" description="HTH lacI-type" evidence="4">
    <location>
        <begin position="5"/>
        <end position="60"/>
    </location>
</feature>
<proteinExistence type="predicted"/>
<evidence type="ECO:0000313" key="6">
    <source>
        <dbReference type="Proteomes" id="UP001527882"/>
    </source>
</evidence>
<reference evidence="5 6" key="1">
    <citation type="submission" date="2022-12" db="EMBL/GenBank/DDBJ databases">
        <title>Draft genome sequence of Paenibacillus sp. dW9.</title>
        <authorList>
            <person name="Choi E.-W."/>
            <person name="Kim D.-U."/>
        </authorList>
    </citation>
    <scope>NUCLEOTIDE SEQUENCE [LARGE SCALE GENOMIC DNA]</scope>
    <source>
        <strain evidence="6">dW9</strain>
    </source>
</reference>
<accession>A0ABT4QH12</accession>
<keyword evidence="2 5" id="KW-0238">DNA-binding</keyword>
<keyword evidence="3" id="KW-0804">Transcription</keyword>
<gene>
    <name evidence="5" type="ORF">O9H85_27505</name>
</gene>
<keyword evidence="6" id="KW-1185">Reference proteome</keyword>
<evidence type="ECO:0000256" key="3">
    <source>
        <dbReference type="ARBA" id="ARBA00023163"/>
    </source>
</evidence>
<protein>
    <submittedName>
        <fullName evidence="5">LacI family DNA-binding transcriptional regulator</fullName>
    </submittedName>
</protein>
<evidence type="ECO:0000259" key="4">
    <source>
        <dbReference type="PROSITE" id="PS50932"/>
    </source>
</evidence>
<dbReference type="EMBL" id="JAQAGZ010000021">
    <property type="protein sequence ID" value="MCZ8516082.1"/>
    <property type="molecule type" value="Genomic_DNA"/>
</dbReference>
<dbReference type="PROSITE" id="PS00356">
    <property type="entry name" value="HTH_LACI_1"/>
    <property type="match status" value="1"/>
</dbReference>
<dbReference type="Pfam" id="PF00356">
    <property type="entry name" value="LacI"/>
    <property type="match status" value="1"/>
</dbReference>
<dbReference type="Proteomes" id="UP001527882">
    <property type="component" value="Unassembled WGS sequence"/>
</dbReference>
<dbReference type="Pfam" id="PF13377">
    <property type="entry name" value="Peripla_BP_3"/>
    <property type="match status" value="1"/>
</dbReference>
<dbReference type="PANTHER" id="PTHR30146">
    <property type="entry name" value="LACI-RELATED TRANSCRIPTIONAL REPRESSOR"/>
    <property type="match status" value="1"/>
</dbReference>
<dbReference type="InterPro" id="IPR028082">
    <property type="entry name" value="Peripla_BP_I"/>
</dbReference>
<dbReference type="CDD" id="cd06267">
    <property type="entry name" value="PBP1_LacI_sugar_binding-like"/>
    <property type="match status" value="1"/>
</dbReference>
<dbReference type="Gene3D" id="1.10.260.40">
    <property type="entry name" value="lambda repressor-like DNA-binding domains"/>
    <property type="match status" value="1"/>
</dbReference>
<keyword evidence="1" id="KW-0805">Transcription regulation</keyword>
<dbReference type="GO" id="GO:0003677">
    <property type="term" value="F:DNA binding"/>
    <property type="evidence" value="ECO:0007669"/>
    <property type="project" value="UniProtKB-KW"/>
</dbReference>